<evidence type="ECO:0000256" key="2">
    <source>
        <dbReference type="ARBA" id="ARBA00022801"/>
    </source>
</evidence>
<organism evidence="10 11">
    <name type="scientific">Coprobacter fastidiosus</name>
    <dbReference type="NCBI Taxonomy" id="1099853"/>
    <lineage>
        <taxon>Bacteria</taxon>
        <taxon>Pseudomonadati</taxon>
        <taxon>Bacteroidota</taxon>
        <taxon>Bacteroidia</taxon>
        <taxon>Bacteroidales</taxon>
        <taxon>Barnesiellaceae</taxon>
        <taxon>Coprobacter</taxon>
    </lineage>
</organism>
<dbReference type="Pfam" id="PF00703">
    <property type="entry name" value="Glyco_hydro_2"/>
    <property type="match status" value="1"/>
</dbReference>
<dbReference type="InterPro" id="IPR036156">
    <property type="entry name" value="Beta-gal/glucu_dom_sf"/>
</dbReference>
<dbReference type="SUPFAM" id="SSF49303">
    <property type="entry name" value="beta-Galactosidase/glucuronidase domain"/>
    <property type="match status" value="1"/>
</dbReference>
<dbReference type="InterPro" id="IPR006102">
    <property type="entry name" value="Ig-like_GH2"/>
</dbReference>
<keyword evidence="4" id="KW-0732">Signal</keyword>
<dbReference type="Pfam" id="PF02837">
    <property type="entry name" value="Glyco_hydro_2_N"/>
    <property type="match status" value="1"/>
</dbReference>
<name>A0A354M1S8_9BACT</name>
<dbReference type="AlphaFoldDB" id="A0A354M1S8"/>
<dbReference type="Gene3D" id="3.20.20.80">
    <property type="entry name" value="Glycosidases"/>
    <property type="match status" value="1"/>
</dbReference>
<feature type="domain" description="Glycoside hydrolase family 2 immunoglobulin-like beta-sandwich" evidence="5">
    <location>
        <begin position="192"/>
        <end position="296"/>
    </location>
</feature>
<evidence type="ECO:0000259" key="8">
    <source>
        <dbReference type="Pfam" id="PF11721"/>
    </source>
</evidence>
<dbReference type="SUPFAM" id="SSF51445">
    <property type="entry name" value="(Trans)glycosidases"/>
    <property type="match status" value="1"/>
</dbReference>
<dbReference type="Gene3D" id="2.60.40.10">
    <property type="entry name" value="Immunoglobulins"/>
    <property type="match status" value="2"/>
</dbReference>
<dbReference type="InterPro" id="IPR006101">
    <property type="entry name" value="Glyco_hydro_2"/>
</dbReference>
<evidence type="ECO:0000259" key="7">
    <source>
        <dbReference type="Pfam" id="PF02837"/>
    </source>
</evidence>
<keyword evidence="2 10" id="KW-0378">Hydrolase</keyword>
<dbReference type="Gene3D" id="2.60.120.260">
    <property type="entry name" value="Galactose-binding domain-like"/>
    <property type="match status" value="1"/>
</dbReference>
<feature type="domain" description="Malectin" evidence="8">
    <location>
        <begin position="762"/>
        <end position="867"/>
    </location>
</feature>
<evidence type="ECO:0000313" key="10">
    <source>
        <dbReference type="EMBL" id="HBJ08467.1"/>
    </source>
</evidence>
<accession>A0A354M1S8</accession>
<evidence type="ECO:0000259" key="5">
    <source>
        <dbReference type="Pfam" id="PF00703"/>
    </source>
</evidence>
<evidence type="ECO:0000256" key="1">
    <source>
        <dbReference type="ARBA" id="ARBA00007401"/>
    </source>
</evidence>
<dbReference type="GO" id="GO:0005975">
    <property type="term" value="P:carbohydrate metabolic process"/>
    <property type="evidence" value="ECO:0007669"/>
    <property type="project" value="InterPro"/>
</dbReference>
<dbReference type="GO" id="GO:0004553">
    <property type="term" value="F:hydrolase activity, hydrolyzing O-glycosyl compounds"/>
    <property type="evidence" value="ECO:0007669"/>
    <property type="project" value="InterPro"/>
</dbReference>
<dbReference type="Pfam" id="PF16355">
    <property type="entry name" value="DUF4982"/>
    <property type="match status" value="1"/>
</dbReference>
<dbReference type="RefSeq" id="WP_022391245.1">
    <property type="nucleotide sequence ID" value="NZ_DBFJMN010000151.1"/>
</dbReference>
<comment type="similarity">
    <text evidence="1">Belongs to the glycosyl hydrolase 2 family.</text>
</comment>
<feature type="domain" description="Glycoside hydrolase family 2 catalytic" evidence="6">
    <location>
        <begin position="305"/>
        <end position="592"/>
    </location>
</feature>
<dbReference type="PRINTS" id="PR00132">
    <property type="entry name" value="GLHYDRLASE2"/>
</dbReference>
<feature type="domain" description="DUF4982" evidence="9">
    <location>
        <begin position="634"/>
        <end position="687"/>
    </location>
</feature>
<feature type="signal peptide" evidence="4">
    <location>
        <begin position="1"/>
        <end position="19"/>
    </location>
</feature>
<evidence type="ECO:0000256" key="4">
    <source>
        <dbReference type="SAM" id="SignalP"/>
    </source>
</evidence>
<feature type="domain" description="Glycosyl hydrolases family 2 sugar binding" evidence="7">
    <location>
        <begin position="72"/>
        <end position="172"/>
    </location>
</feature>
<protein>
    <submittedName>
        <fullName evidence="10">Glycoside hydrolase family 2</fullName>
    </submittedName>
</protein>
<dbReference type="SUPFAM" id="SSF49785">
    <property type="entry name" value="Galactose-binding domain-like"/>
    <property type="match status" value="1"/>
</dbReference>
<evidence type="ECO:0000256" key="3">
    <source>
        <dbReference type="ARBA" id="ARBA00023295"/>
    </source>
</evidence>
<keyword evidence="3" id="KW-0326">Glycosidase</keyword>
<dbReference type="InterPro" id="IPR021720">
    <property type="entry name" value="Malectin_dom"/>
</dbReference>
<dbReference type="Proteomes" id="UP000262954">
    <property type="component" value="Unassembled WGS sequence"/>
</dbReference>
<dbReference type="Pfam" id="PF11721">
    <property type="entry name" value="Malectin"/>
    <property type="match status" value="1"/>
</dbReference>
<dbReference type="PANTHER" id="PTHR42732:SF1">
    <property type="entry name" value="BETA-MANNOSIDASE"/>
    <property type="match status" value="1"/>
</dbReference>
<dbReference type="EMBL" id="DNWC01000073">
    <property type="protein sequence ID" value="HBJ08467.1"/>
    <property type="molecule type" value="Genomic_DNA"/>
</dbReference>
<feature type="chain" id="PRO_5016767349" evidence="4">
    <location>
        <begin position="20"/>
        <end position="891"/>
    </location>
</feature>
<dbReference type="PANTHER" id="PTHR42732">
    <property type="entry name" value="BETA-GALACTOSIDASE"/>
    <property type="match status" value="1"/>
</dbReference>
<evidence type="ECO:0000313" key="11">
    <source>
        <dbReference type="Proteomes" id="UP000262954"/>
    </source>
</evidence>
<dbReference type="InterPro" id="IPR032311">
    <property type="entry name" value="DUF4982"/>
</dbReference>
<proteinExistence type="inferred from homology"/>
<dbReference type="InterPro" id="IPR013783">
    <property type="entry name" value="Ig-like_fold"/>
</dbReference>
<gene>
    <name evidence="10" type="ORF">DDY73_05625</name>
</gene>
<reference evidence="10 11" key="1">
    <citation type="journal article" date="2018" name="Nat. Biotechnol.">
        <title>A standardized bacterial taxonomy based on genome phylogeny substantially revises the tree of life.</title>
        <authorList>
            <person name="Parks D.H."/>
            <person name="Chuvochina M."/>
            <person name="Waite D.W."/>
            <person name="Rinke C."/>
            <person name="Skarshewski A."/>
            <person name="Chaumeil P.A."/>
            <person name="Hugenholtz P."/>
        </authorList>
    </citation>
    <scope>NUCLEOTIDE SEQUENCE [LARGE SCALE GENOMIC DNA]</scope>
    <source>
        <strain evidence="10">UBA11482</strain>
    </source>
</reference>
<dbReference type="InterPro" id="IPR051913">
    <property type="entry name" value="GH2_Domain-Containing"/>
</dbReference>
<dbReference type="InterPro" id="IPR017853">
    <property type="entry name" value="GH"/>
</dbReference>
<dbReference type="Gene3D" id="2.60.120.430">
    <property type="entry name" value="Galactose-binding lectin"/>
    <property type="match status" value="1"/>
</dbReference>
<dbReference type="InterPro" id="IPR006103">
    <property type="entry name" value="Glyco_hydro_2_cat"/>
</dbReference>
<dbReference type="InterPro" id="IPR008979">
    <property type="entry name" value="Galactose-bd-like_sf"/>
</dbReference>
<evidence type="ECO:0000259" key="9">
    <source>
        <dbReference type="Pfam" id="PF16355"/>
    </source>
</evidence>
<evidence type="ECO:0000259" key="6">
    <source>
        <dbReference type="Pfam" id="PF02836"/>
    </source>
</evidence>
<dbReference type="Pfam" id="PF02836">
    <property type="entry name" value="Glyco_hydro_2_C"/>
    <property type="match status" value="1"/>
</dbReference>
<comment type="caution">
    <text evidence="10">The sequence shown here is derived from an EMBL/GenBank/DDBJ whole genome shotgun (WGS) entry which is preliminary data.</text>
</comment>
<sequence>MRKNLVFVFLIALFATASAGVRTVYTINDRWKFCPGSPFDAQNIGADDSSWETVNIPHTWNNLDGDDEIPGYYRGPAWYRKSIFVDESRENQSAVIVFEGANQVVELYVNGLYVGKHIGGYTRFNFDISRFLNYGKKNVFAIKVDNGYDPNIPPLSADFTFYGGIYRDVYLMFVDKVHLATNDYASSGVYICTPEVTEKKAVVEITSLVSNDTDSPVEIILENKICDATGKEVKSLRTNLKIASRTTETGIQKKIIIDNPLLWDIDNPHRYQVYTRVYDKKGDVLYDEVSNPLGLRWFEFDPERGFFLNGKPRKLVGNNRHQDYLAKGNALRDEMHVRDILLMKQMGSNFLRVSHYPQDPVIMEMCDKLGIVTSVEIPVVNAVTDTPEFLENSVNMVKEMIRQDFNRPSVMIWGYMNEILLRRPRTDEDFLKSYYPVVEKTARTLENTIRKEDPSRYTMMAYHNAPDLYERAHLTEIPMIMGWNLYQGWYEPDIDEFQRLLDRAHDKYKGKVLLVTEYGPGVDPRLHSYKPERFDFSQEYGIIYHRHYLREMMARPFIAGFTMWNLNDFYSESRIDAVPHVNNKGVTGLDRERKDTYLFYEASLGNKDVLRIGNREWKNRGGVVNTVENTCVQSVPVFSDYPVVELYVNGKSIGSKKCEENIAFFDVPFVNGENVVEAVARKNGKELRDMIRIDFKLIPDDLKNGDVPFTEMNVMLGSPRYFEDRTAEMIWIPEQPYKPGSWGYIGGEPYRRKTGFGSMLGSDIDIFGTDNNPIFQTQRTGLEAFKADVPDGEYSVYLYWAELDTDKKKESLVYNLGADTENGGYSKRTFGLEINGNPVMDKVDIAEDYGFGCAVIQKFIVNVNDGKGLTVGFKRIEGEPILNAIRIYKNY</sequence>
<dbReference type="InterPro" id="IPR006104">
    <property type="entry name" value="Glyco_hydro_2_N"/>
</dbReference>